<keyword evidence="5" id="KW-0411">Iron-sulfur</keyword>
<evidence type="ECO:0000313" key="6">
    <source>
        <dbReference type="EMBL" id="MDQ0288009.1"/>
    </source>
</evidence>
<dbReference type="PANTHER" id="PTHR43498:SF1">
    <property type="entry name" value="COB--COM HETERODISULFIDE REDUCTASE IRON-SULFUR SUBUNIT A"/>
    <property type="match status" value="1"/>
</dbReference>
<protein>
    <submittedName>
        <fullName evidence="6">Ribulose 1,5-bisphosphate synthetase/thiazole synthase</fullName>
    </submittedName>
</protein>
<gene>
    <name evidence="6" type="ORF">J3R75_000116</name>
</gene>
<comment type="caution">
    <text evidence="6">The sequence shown here is derived from an EMBL/GenBank/DDBJ whole genome shotgun (WGS) entry which is preliminary data.</text>
</comment>
<evidence type="ECO:0000256" key="4">
    <source>
        <dbReference type="ARBA" id="ARBA00023004"/>
    </source>
</evidence>
<dbReference type="Pfam" id="PF12831">
    <property type="entry name" value="FAD_oxidored"/>
    <property type="match status" value="1"/>
</dbReference>
<accession>A0AAE4AL90</accession>
<evidence type="ECO:0000256" key="3">
    <source>
        <dbReference type="ARBA" id="ARBA00023002"/>
    </source>
</evidence>
<evidence type="ECO:0000256" key="2">
    <source>
        <dbReference type="ARBA" id="ARBA00022723"/>
    </source>
</evidence>
<dbReference type="EMBL" id="JAUSVL010000001">
    <property type="protein sequence ID" value="MDQ0288009.1"/>
    <property type="molecule type" value="Genomic_DNA"/>
</dbReference>
<evidence type="ECO:0000256" key="1">
    <source>
        <dbReference type="ARBA" id="ARBA00022485"/>
    </source>
</evidence>
<keyword evidence="2" id="KW-0479">Metal-binding</keyword>
<reference evidence="6" key="1">
    <citation type="submission" date="2023-07" db="EMBL/GenBank/DDBJ databases">
        <title>Genomic Encyclopedia of Type Strains, Phase IV (KMG-IV): sequencing the most valuable type-strain genomes for metagenomic binning, comparative biology and taxonomic classification.</title>
        <authorList>
            <person name="Goeker M."/>
        </authorList>
    </citation>
    <scope>NUCLEOTIDE SEQUENCE</scope>
    <source>
        <strain evidence="6">DSM 24202</strain>
    </source>
</reference>
<dbReference type="AlphaFoldDB" id="A0AAE4AL90"/>
<dbReference type="GO" id="GO:0046872">
    <property type="term" value="F:metal ion binding"/>
    <property type="evidence" value="ECO:0007669"/>
    <property type="project" value="UniProtKB-KW"/>
</dbReference>
<dbReference type="Gene3D" id="3.50.50.60">
    <property type="entry name" value="FAD/NAD(P)-binding domain"/>
    <property type="match status" value="2"/>
</dbReference>
<dbReference type="RefSeq" id="WP_307259173.1">
    <property type="nucleotide sequence ID" value="NZ_JAUSVL010000001.1"/>
</dbReference>
<name>A0AAE4AL90_9BACT</name>
<dbReference type="PANTHER" id="PTHR43498">
    <property type="entry name" value="FERREDOXIN:COB-COM HETERODISULFIDE REDUCTASE SUBUNIT A"/>
    <property type="match status" value="1"/>
</dbReference>
<dbReference type="InterPro" id="IPR036188">
    <property type="entry name" value="FAD/NAD-bd_sf"/>
</dbReference>
<proteinExistence type="predicted"/>
<keyword evidence="3" id="KW-0560">Oxidoreductase</keyword>
<keyword evidence="1" id="KW-0004">4Fe-4S</keyword>
<dbReference type="InterPro" id="IPR039650">
    <property type="entry name" value="HdrA-like"/>
</dbReference>
<evidence type="ECO:0000313" key="7">
    <source>
        <dbReference type="Proteomes" id="UP001238163"/>
    </source>
</evidence>
<sequence>MEPISIPSQSVPVLTSVDVCVAGGSCTGVFAAIRAAQAGCSVAIIEAQNRFGGTAAASQVSIWHSLFAMDNHTRIIGGLTQEVIDRLGKRNAITLETKPNPSIYAILNTEELAIELDEMVLENHITPFLHSRVVNVWRDDDGRVAGVIVAGKGGLFAIKARAFVDATGDADLCAAAGLALWRNQEVQPPTACAKFSAWPQFKEGIGTLIHNAAARYNLPEGMVWGAFSPAKNTYMLAGTKIPELDLSDGVSLTVAEIEGRRQLRAIQDLVADAGYPRPILEALPSLIGIRDTKHIQALYRVTTDDILYGREFPDVIGRGTYRVDVHSQNPPGSRFLYLDGREVFISPHKKNESGHWRDPALPTPPFYQIPLRSMIPAGVDNIITAGRMIDAESGAFGALRVMVNLNQCGEAAGTVAAMAVAQDKPIPDIQYRVDLP</sequence>
<dbReference type="Proteomes" id="UP001238163">
    <property type="component" value="Unassembled WGS sequence"/>
</dbReference>
<dbReference type="SUPFAM" id="SSF51905">
    <property type="entry name" value="FAD/NAD(P)-binding domain"/>
    <property type="match status" value="1"/>
</dbReference>
<dbReference type="GO" id="GO:0051539">
    <property type="term" value="F:4 iron, 4 sulfur cluster binding"/>
    <property type="evidence" value="ECO:0007669"/>
    <property type="project" value="UniProtKB-KW"/>
</dbReference>
<dbReference type="GO" id="GO:0016491">
    <property type="term" value="F:oxidoreductase activity"/>
    <property type="evidence" value="ECO:0007669"/>
    <property type="project" value="UniProtKB-KW"/>
</dbReference>
<evidence type="ECO:0000256" key="5">
    <source>
        <dbReference type="ARBA" id="ARBA00023014"/>
    </source>
</evidence>
<organism evidence="6 7">
    <name type="scientific">Oligosphaera ethanolica</name>
    <dbReference type="NCBI Taxonomy" id="760260"/>
    <lineage>
        <taxon>Bacteria</taxon>
        <taxon>Pseudomonadati</taxon>
        <taxon>Lentisphaerota</taxon>
        <taxon>Oligosphaeria</taxon>
        <taxon>Oligosphaerales</taxon>
        <taxon>Oligosphaeraceae</taxon>
        <taxon>Oligosphaera</taxon>
    </lineage>
</organism>
<keyword evidence="4" id="KW-0408">Iron</keyword>
<keyword evidence="7" id="KW-1185">Reference proteome</keyword>